<organism evidence="3 4">
    <name type="scientific">Bifidobacterium panos</name>
    <dbReference type="NCBI Taxonomy" id="2675321"/>
    <lineage>
        <taxon>Bacteria</taxon>
        <taxon>Bacillati</taxon>
        <taxon>Actinomycetota</taxon>
        <taxon>Actinomycetes</taxon>
        <taxon>Bifidobacteriales</taxon>
        <taxon>Bifidobacteriaceae</taxon>
        <taxon>Bifidobacterium</taxon>
    </lineage>
</organism>
<gene>
    <name evidence="3" type="ORF">G1C94_1116</name>
</gene>
<dbReference type="InterPro" id="IPR025420">
    <property type="entry name" value="DUF4143"/>
</dbReference>
<proteinExistence type="predicted"/>
<evidence type="ECO:0000259" key="1">
    <source>
        <dbReference type="Pfam" id="PF13173"/>
    </source>
</evidence>
<evidence type="ECO:0000313" key="3">
    <source>
        <dbReference type="EMBL" id="NMN02494.1"/>
    </source>
</evidence>
<reference evidence="3 4" key="1">
    <citation type="submission" date="2020-02" db="EMBL/GenBank/DDBJ databases">
        <title>Characterization of phylogenetic diversity of novel bifidobacterial species isolated in Czech ZOOs.</title>
        <authorList>
            <person name="Lugli G.A."/>
            <person name="Vera N.B."/>
            <person name="Ventura M."/>
        </authorList>
    </citation>
    <scope>NUCLEOTIDE SEQUENCE [LARGE SCALE GENOMIC DNA]</scope>
    <source>
        <strain evidence="3 4">DSM 109963</strain>
    </source>
</reference>
<dbReference type="Pfam" id="PF13173">
    <property type="entry name" value="AAA_14"/>
    <property type="match status" value="1"/>
</dbReference>
<accession>A0ABX1SXE0</accession>
<dbReference type="Pfam" id="PF13635">
    <property type="entry name" value="DUF4143"/>
    <property type="match status" value="1"/>
</dbReference>
<protein>
    <submittedName>
        <fullName evidence="3">AAA family ATPase</fullName>
    </submittedName>
</protein>
<comment type="caution">
    <text evidence="3">The sequence shown here is derived from an EMBL/GenBank/DDBJ whole genome shotgun (WGS) entry which is preliminary data.</text>
</comment>
<dbReference type="PANTHER" id="PTHR43566">
    <property type="entry name" value="CONSERVED PROTEIN"/>
    <property type="match status" value="1"/>
</dbReference>
<dbReference type="PANTHER" id="PTHR43566:SF2">
    <property type="entry name" value="DUF4143 DOMAIN-CONTAINING PROTEIN"/>
    <property type="match status" value="1"/>
</dbReference>
<evidence type="ECO:0000259" key="2">
    <source>
        <dbReference type="Pfam" id="PF13635"/>
    </source>
</evidence>
<evidence type="ECO:0000313" key="4">
    <source>
        <dbReference type="Proteomes" id="UP000553756"/>
    </source>
</evidence>
<dbReference type="EMBL" id="JAAIIJ010000021">
    <property type="protein sequence ID" value="NMN02494.1"/>
    <property type="molecule type" value="Genomic_DNA"/>
</dbReference>
<dbReference type="Proteomes" id="UP000553756">
    <property type="component" value="Unassembled WGS sequence"/>
</dbReference>
<name>A0ABX1SXE0_9BIFI</name>
<sequence length="426" mass="46095">MAYIPRLIEETLTAKLARSGAVLVRGPKWCGKTSTCEQFAKSTLRMRDPDAYASNMEAANVRPSLLLRGDRPRLIDEWQVAPVLWDAVINEVDVSGGEPGQFLLTGSATPVNFAKDDETKPKHTGTGRIARVDMDTFSLEESADSSKEVSLAALFGGAQAVEGASDITVERYAELICAGGWPAPIARKSLNTAIASDYIDSLCDADISEASDSALDPDRAHALLRSIARNSSQEASVSTLLADVRSVGVAMSEPTLRVYLNALKRLFVVENLKAWAPALRSRTPLRSSETWHLCDPSLAAAALEANPDALLSDLVTMGYLFESLCIRDLRIYARTLDGRIFHYRDKTGLEADAIVRLNNGSWGAVEVKLGGEQRIEEGAQHLLALAKKVDSKASGSPRFLMVLTGGRYAYTRPDGVHVVPLGCLAH</sequence>
<dbReference type="InterPro" id="IPR041682">
    <property type="entry name" value="AAA_14"/>
</dbReference>
<dbReference type="RefSeq" id="WP_253902339.1">
    <property type="nucleotide sequence ID" value="NZ_JAAIIJ010000021.1"/>
</dbReference>
<keyword evidence="4" id="KW-1185">Reference proteome</keyword>
<feature type="domain" description="DUF4143" evidence="2">
    <location>
        <begin position="206"/>
        <end position="369"/>
    </location>
</feature>
<feature type="domain" description="AAA" evidence="1">
    <location>
        <begin position="20"/>
        <end position="141"/>
    </location>
</feature>